<reference evidence="2 3" key="1">
    <citation type="submission" date="2024-05" db="EMBL/GenBank/DDBJ databases">
        <authorList>
            <person name="Haq I."/>
            <person name="Ullah Z."/>
            <person name="Ahmad R."/>
            <person name="Li M."/>
            <person name="Tong Y."/>
        </authorList>
    </citation>
    <scope>NUCLEOTIDE SEQUENCE [LARGE SCALE GENOMIC DNA]</scope>
    <source>
        <strain evidence="2 3">16A2E</strain>
    </source>
</reference>
<name>A0ABU9XEI4_9BACI</name>
<evidence type="ECO:0000313" key="3">
    <source>
        <dbReference type="Proteomes" id="UP001444625"/>
    </source>
</evidence>
<gene>
    <name evidence="2" type="ORF">ABC228_05725</name>
</gene>
<comment type="caution">
    <text evidence="2">The sequence shown here is derived from an EMBL/GenBank/DDBJ whole genome shotgun (WGS) entry which is preliminary data.</text>
</comment>
<feature type="transmembrane region" description="Helical" evidence="1">
    <location>
        <begin position="7"/>
        <end position="31"/>
    </location>
</feature>
<keyword evidence="1" id="KW-0812">Transmembrane</keyword>
<keyword evidence="3" id="KW-1185">Reference proteome</keyword>
<feature type="transmembrane region" description="Helical" evidence="1">
    <location>
        <begin position="37"/>
        <end position="61"/>
    </location>
</feature>
<dbReference type="Proteomes" id="UP001444625">
    <property type="component" value="Unassembled WGS sequence"/>
</dbReference>
<dbReference type="RefSeq" id="WP_345824126.1">
    <property type="nucleotide sequence ID" value="NZ_JBDIML010000001.1"/>
</dbReference>
<evidence type="ECO:0000256" key="1">
    <source>
        <dbReference type="SAM" id="Phobius"/>
    </source>
</evidence>
<sequence length="77" mass="8272">MINSKKVLRAVSFVCGTLITIGILSFLYGFFANGYEALTGIGIGTIMGGVFIFIMGIFLVATEEMVDKNKGKTISNQ</sequence>
<keyword evidence="1" id="KW-0472">Membrane</keyword>
<organism evidence="2 3">
    <name type="scientific">Ornithinibacillus xuwenensis</name>
    <dbReference type="NCBI Taxonomy" id="3144668"/>
    <lineage>
        <taxon>Bacteria</taxon>
        <taxon>Bacillati</taxon>
        <taxon>Bacillota</taxon>
        <taxon>Bacilli</taxon>
        <taxon>Bacillales</taxon>
        <taxon>Bacillaceae</taxon>
        <taxon>Ornithinibacillus</taxon>
    </lineage>
</organism>
<proteinExistence type="predicted"/>
<accession>A0ABU9XEI4</accession>
<dbReference type="EMBL" id="JBDIML010000001">
    <property type="protein sequence ID" value="MEN2766682.1"/>
    <property type="molecule type" value="Genomic_DNA"/>
</dbReference>
<evidence type="ECO:0000313" key="2">
    <source>
        <dbReference type="EMBL" id="MEN2766682.1"/>
    </source>
</evidence>
<protein>
    <submittedName>
        <fullName evidence="2">Uncharacterized protein</fullName>
    </submittedName>
</protein>
<keyword evidence="1" id="KW-1133">Transmembrane helix</keyword>